<dbReference type="Pfam" id="PF13439">
    <property type="entry name" value="Glyco_transf_4"/>
    <property type="match status" value="1"/>
</dbReference>
<dbReference type="InterPro" id="IPR028098">
    <property type="entry name" value="Glyco_trans_4-like_N"/>
</dbReference>
<sequence length="430" mass="50015">MSLMSAALLSVARNDNYTYMTIGIDISMLVYQGSGVANYTYNLVINLLKIDKKNHYRLFYSSLRRPKDFKYLDEFRNLGARVYEYPFPSTLLRFLWGRYDLLPVELLIGKVDVFYSSDLLRPPLMAKTRGVTTVHDLTWKIFPQYHTEMVIKAHERKIAKTIKHGDIIITDSENTKKDLIKYFPEVLRKNKIFVIYPGVDERFRPISDQNRINEIFKKYRLDTLTHSRGVLLYVGAIEPRKNLKTAIKVFHQLINSTPEVHTEPPRLDMINDDRTSGVNNFSDFKFLIVSKAGWKNEDVYNLVAELKLENKIKFINNVSDDDLPYFYNGCTVFIYLSKYEGFGLPPLEALMCNKPVLTYKNSSIQEILAKDYPAAEENQELTRLRELINMKKIDGKNYRQRFSWISSAEKILKIINNAKSEANHLRGGQA</sequence>
<reference evidence="4 5" key="1">
    <citation type="journal article" date="2016" name="Nat. Commun.">
        <title>Thousands of microbial genomes shed light on interconnected biogeochemical processes in an aquifer system.</title>
        <authorList>
            <person name="Anantharaman K."/>
            <person name="Brown C.T."/>
            <person name="Hug L.A."/>
            <person name="Sharon I."/>
            <person name="Castelle C.J."/>
            <person name="Probst A.J."/>
            <person name="Thomas B.C."/>
            <person name="Singh A."/>
            <person name="Wilkins M.J."/>
            <person name="Karaoz U."/>
            <person name="Brodie E.L."/>
            <person name="Williams K.H."/>
            <person name="Hubbard S.S."/>
            <person name="Banfield J.F."/>
        </authorList>
    </citation>
    <scope>NUCLEOTIDE SEQUENCE [LARGE SCALE GENOMIC DNA]</scope>
</reference>
<gene>
    <name evidence="4" type="ORF">A3H78_02795</name>
</gene>
<dbReference type="GO" id="GO:0009103">
    <property type="term" value="P:lipopolysaccharide biosynthetic process"/>
    <property type="evidence" value="ECO:0007669"/>
    <property type="project" value="TreeGrafter"/>
</dbReference>
<dbReference type="Gene3D" id="3.40.50.2000">
    <property type="entry name" value="Glycogen Phosphorylase B"/>
    <property type="match status" value="2"/>
</dbReference>
<dbReference type="PANTHER" id="PTHR46401">
    <property type="entry name" value="GLYCOSYLTRANSFERASE WBBK-RELATED"/>
    <property type="match status" value="1"/>
</dbReference>
<protein>
    <recommendedName>
        <fullName evidence="6">Glycosyl transferase family 1 domain-containing protein</fullName>
    </recommendedName>
</protein>
<name>A0A1F7JCV3_9BACT</name>
<evidence type="ECO:0000259" key="2">
    <source>
        <dbReference type="Pfam" id="PF00534"/>
    </source>
</evidence>
<dbReference type="CDD" id="cd03809">
    <property type="entry name" value="GT4_MtfB-like"/>
    <property type="match status" value="1"/>
</dbReference>
<dbReference type="Proteomes" id="UP000177418">
    <property type="component" value="Unassembled WGS sequence"/>
</dbReference>
<dbReference type="Pfam" id="PF00534">
    <property type="entry name" value="Glycos_transf_1"/>
    <property type="match status" value="1"/>
</dbReference>
<organism evidence="4 5">
    <name type="scientific">Candidatus Roizmanbacteria bacterium RIFCSPLOWO2_02_FULL_36_11</name>
    <dbReference type="NCBI Taxonomy" id="1802071"/>
    <lineage>
        <taxon>Bacteria</taxon>
        <taxon>Candidatus Roizmaniibacteriota</taxon>
    </lineage>
</organism>
<dbReference type="PANTHER" id="PTHR46401:SF2">
    <property type="entry name" value="GLYCOSYLTRANSFERASE WBBK-RELATED"/>
    <property type="match status" value="1"/>
</dbReference>
<evidence type="ECO:0000313" key="4">
    <source>
        <dbReference type="EMBL" id="OGK53438.1"/>
    </source>
</evidence>
<dbReference type="SUPFAM" id="SSF53756">
    <property type="entry name" value="UDP-Glycosyltransferase/glycogen phosphorylase"/>
    <property type="match status" value="1"/>
</dbReference>
<evidence type="ECO:0008006" key="6">
    <source>
        <dbReference type="Google" id="ProtNLM"/>
    </source>
</evidence>
<keyword evidence="1" id="KW-0808">Transferase</keyword>
<evidence type="ECO:0000259" key="3">
    <source>
        <dbReference type="Pfam" id="PF13439"/>
    </source>
</evidence>
<feature type="domain" description="Glycosyl transferase family 1" evidence="2">
    <location>
        <begin position="228"/>
        <end position="372"/>
    </location>
</feature>
<proteinExistence type="predicted"/>
<feature type="domain" description="Glycosyltransferase subfamily 4-like N-terminal" evidence="3">
    <location>
        <begin position="34"/>
        <end position="201"/>
    </location>
</feature>
<dbReference type="EMBL" id="MGAV01000019">
    <property type="protein sequence ID" value="OGK53438.1"/>
    <property type="molecule type" value="Genomic_DNA"/>
</dbReference>
<dbReference type="InterPro" id="IPR001296">
    <property type="entry name" value="Glyco_trans_1"/>
</dbReference>
<dbReference type="AlphaFoldDB" id="A0A1F7JCV3"/>
<accession>A0A1F7JCV3</accession>
<comment type="caution">
    <text evidence="4">The sequence shown here is derived from an EMBL/GenBank/DDBJ whole genome shotgun (WGS) entry which is preliminary data.</text>
</comment>
<evidence type="ECO:0000313" key="5">
    <source>
        <dbReference type="Proteomes" id="UP000177418"/>
    </source>
</evidence>
<dbReference type="GO" id="GO:0016757">
    <property type="term" value="F:glycosyltransferase activity"/>
    <property type="evidence" value="ECO:0007669"/>
    <property type="project" value="InterPro"/>
</dbReference>
<evidence type="ECO:0000256" key="1">
    <source>
        <dbReference type="ARBA" id="ARBA00022679"/>
    </source>
</evidence>